<dbReference type="GO" id="GO:0003677">
    <property type="term" value="F:DNA binding"/>
    <property type="evidence" value="ECO:0007669"/>
    <property type="project" value="UniProtKB-KW"/>
</dbReference>
<organism evidence="12 13">
    <name type="scientific">Ureibacillus sinduriensis BLB-1 = JCM 15800</name>
    <dbReference type="NCBI Taxonomy" id="1384057"/>
    <lineage>
        <taxon>Bacteria</taxon>
        <taxon>Bacillati</taxon>
        <taxon>Bacillota</taxon>
        <taxon>Bacilli</taxon>
        <taxon>Bacillales</taxon>
        <taxon>Caryophanaceae</taxon>
        <taxon>Ureibacillus</taxon>
    </lineage>
</organism>
<dbReference type="PROSITE" id="PS50110">
    <property type="entry name" value="RESPONSE_REGULATORY"/>
    <property type="match status" value="1"/>
</dbReference>
<sequence length="232" mass="26822">MKDKIEVLIVEDDKRIATIHQKFLSKIEGYECIGVAHSGEEAFEWIETIKPDLVLLDVYFPDLLGTEILDYIKGNSPETDIIFITAASETDILKKAIRGGVVDYLLKPVTFEKFQECMETYRAKRRLLEKNSTLEEQEIKELWNVSKPLQINEITPKGIDVITNGKVFDYLQRYPEGITAEKLGKNLGLSRSTARRYLEYLVSENKVYTDLIYGTVGRPERRYIPEKEYSKK</sequence>
<evidence type="ECO:0000256" key="7">
    <source>
        <dbReference type="ARBA" id="ARBA00023159"/>
    </source>
</evidence>
<comment type="subcellular location">
    <subcellularLocation>
        <location evidence="1 9">Cytoplasm</location>
    </subcellularLocation>
</comment>
<dbReference type="Gene3D" id="3.40.50.2300">
    <property type="match status" value="1"/>
</dbReference>
<keyword evidence="7 9" id="KW-0010">Activator</keyword>
<dbReference type="GO" id="GO:0005737">
    <property type="term" value="C:cytoplasm"/>
    <property type="evidence" value="ECO:0007669"/>
    <property type="project" value="UniProtKB-SubCell"/>
</dbReference>
<dbReference type="InterPro" id="IPR024187">
    <property type="entry name" value="Sig_transdc_resp-reg_cit/mal"/>
</dbReference>
<dbReference type="Proteomes" id="UP000030408">
    <property type="component" value="Unassembled WGS sequence"/>
</dbReference>
<evidence type="ECO:0000256" key="4">
    <source>
        <dbReference type="ARBA" id="ARBA00023012"/>
    </source>
</evidence>
<dbReference type="SUPFAM" id="SSF46785">
    <property type="entry name" value="Winged helix' DNA-binding domain"/>
    <property type="match status" value="1"/>
</dbReference>
<feature type="modified residue" description="4-aspartylphosphate" evidence="10">
    <location>
        <position position="57"/>
    </location>
</feature>
<feature type="domain" description="Response regulatory" evidence="11">
    <location>
        <begin position="6"/>
        <end position="122"/>
    </location>
</feature>
<evidence type="ECO:0000259" key="11">
    <source>
        <dbReference type="PROSITE" id="PS50110"/>
    </source>
</evidence>
<dbReference type="GO" id="GO:0000156">
    <property type="term" value="F:phosphorelay response regulator activity"/>
    <property type="evidence" value="ECO:0007669"/>
    <property type="project" value="TreeGrafter"/>
</dbReference>
<keyword evidence="6 9" id="KW-0238">DNA-binding</keyword>
<dbReference type="eggNOG" id="COG4565">
    <property type="taxonomic scope" value="Bacteria"/>
</dbReference>
<reference evidence="12 13" key="1">
    <citation type="submission" date="2014-02" db="EMBL/GenBank/DDBJ databases">
        <title>Draft genome sequence of Lysinibacillus sinduriensis JCM 15800.</title>
        <authorList>
            <person name="Zhang F."/>
            <person name="Wang G."/>
            <person name="Zhang L."/>
        </authorList>
    </citation>
    <scope>NUCLEOTIDE SEQUENCE [LARGE SCALE GENOMIC DNA]</scope>
    <source>
        <strain evidence="12 13">JCM 15800</strain>
    </source>
</reference>
<dbReference type="AlphaFoldDB" id="A0A0A3HRA9"/>
<dbReference type="PANTHER" id="PTHR45526">
    <property type="entry name" value="TRANSCRIPTIONAL REGULATORY PROTEIN DPIA"/>
    <property type="match status" value="1"/>
</dbReference>
<dbReference type="PANTHER" id="PTHR45526:SF6">
    <property type="entry name" value="TRANSCRIPTIONAL REGULATORY PROTEIN CITT"/>
    <property type="match status" value="1"/>
</dbReference>
<dbReference type="InterPro" id="IPR051271">
    <property type="entry name" value="2C-system_Tx_regulators"/>
</dbReference>
<evidence type="ECO:0000256" key="8">
    <source>
        <dbReference type="ARBA" id="ARBA00023163"/>
    </source>
</evidence>
<dbReference type="EMBL" id="JPVO01000055">
    <property type="protein sequence ID" value="KGR73750.1"/>
    <property type="molecule type" value="Genomic_DNA"/>
</dbReference>
<dbReference type="Pfam" id="PF20714">
    <property type="entry name" value="HTH_64"/>
    <property type="match status" value="1"/>
</dbReference>
<evidence type="ECO:0000256" key="6">
    <source>
        <dbReference type="ARBA" id="ARBA00023125"/>
    </source>
</evidence>
<keyword evidence="2 9" id="KW-0963">Cytoplasm</keyword>
<keyword evidence="4 9" id="KW-0902">Two-component regulatory system</keyword>
<evidence type="ECO:0000256" key="3">
    <source>
        <dbReference type="ARBA" id="ARBA00022553"/>
    </source>
</evidence>
<dbReference type="PIRSF" id="PIRSF006171">
    <property type="entry name" value="RR_citrat_malat"/>
    <property type="match status" value="1"/>
</dbReference>
<dbReference type="InterPro" id="IPR011006">
    <property type="entry name" value="CheY-like_superfamily"/>
</dbReference>
<evidence type="ECO:0000256" key="9">
    <source>
        <dbReference type="PIRNR" id="PIRNR006171"/>
    </source>
</evidence>
<keyword evidence="5 9" id="KW-0805">Transcription regulation</keyword>
<evidence type="ECO:0000256" key="5">
    <source>
        <dbReference type="ARBA" id="ARBA00023015"/>
    </source>
</evidence>
<dbReference type="GO" id="GO:0003700">
    <property type="term" value="F:DNA-binding transcription factor activity"/>
    <property type="evidence" value="ECO:0007669"/>
    <property type="project" value="InterPro"/>
</dbReference>
<dbReference type="InterPro" id="IPR001789">
    <property type="entry name" value="Sig_transdc_resp-reg_receiver"/>
</dbReference>
<dbReference type="Pfam" id="PF00072">
    <property type="entry name" value="Response_reg"/>
    <property type="match status" value="1"/>
</dbReference>
<evidence type="ECO:0000256" key="10">
    <source>
        <dbReference type="PROSITE-ProRule" id="PRU00169"/>
    </source>
</evidence>
<dbReference type="InterPro" id="IPR048714">
    <property type="entry name" value="DpiA-like_HTH"/>
</dbReference>
<dbReference type="SMART" id="SM00448">
    <property type="entry name" value="REC"/>
    <property type="match status" value="1"/>
</dbReference>
<keyword evidence="13" id="KW-1185">Reference proteome</keyword>
<keyword evidence="3 10" id="KW-0597">Phosphoprotein</keyword>
<dbReference type="STRING" id="1384057.CD33_17185"/>
<dbReference type="SUPFAM" id="SSF52172">
    <property type="entry name" value="CheY-like"/>
    <property type="match status" value="1"/>
</dbReference>
<keyword evidence="8 9" id="KW-0804">Transcription</keyword>
<protein>
    <recommendedName>
        <fullName evidence="9">Transcriptional regulatory protein</fullName>
    </recommendedName>
</protein>
<dbReference type="RefSeq" id="WP_036202600.1">
    <property type="nucleotide sequence ID" value="NZ_AVCY01000001.1"/>
</dbReference>
<evidence type="ECO:0000313" key="13">
    <source>
        <dbReference type="Proteomes" id="UP000030408"/>
    </source>
</evidence>
<proteinExistence type="predicted"/>
<dbReference type="InterPro" id="IPR036390">
    <property type="entry name" value="WH_DNA-bd_sf"/>
</dbReference>
<comment type="caution">
    <text evidence="12">The sequence shown here is derived from an EMBL/GenBank/DDBJ whole genome shotgun (WGS) entry which is preliminary data.</text>
</comment>
<gene>
    <name evidence="12" type="ORF">CD33_17185</name>
</gene>
<evidence type="ECO:0000313" key="12">
    <source>
        <dbReference type="EMBL" id="KGR73750.1"/>
    </source>
</evidence>
<accession>A0A0A3HRA9</accession>
<dbReference type="OrthoDB" id="9759232at2"/>
<evidence type="ECO:0000256" key="1">
    <source>
        <dbReference type="ARBA" id="ARBA00004496"/>
    </source>
</evidence>
<name>A0A0A3HRA9_9BACL</name>
<evidence type="ECO:0000256" key="2">
    <source>
        <dbReference type="ARBA" id="ARBA00022490"/>
    </source>
</evidence>